<name>A0AAV6YLU5_ENGPU</name>
<comment type="caution">
    <text evidence="1">The sequence shown here is derived from an EMBL/GenBank/DDBJ whole genome shotgun (WGS) entry which is preliminary data.</text>
</comment>
<proteinExistence type="predicted"/>
<gene>
    <name evidence="1" type="ORF">GDO81_027861</name>
</gene>
<reference evidence="1" key="1">
    <citation type="thesis" date="2020" institute="ProQuest LLC" country="789 East Eisenhower Parkway, Ann Arbor, MI, USA">
        <title>Comparative Genomics and Chromosome Evolution.</title>
        <authorList>
            <person name="Mudd A.B."/>
        </authorList>
    </citation>
    <scope>NUCLEOTIDE SEQUENCE</scope>
    <source>
        <strain evidence="1">237g6f4</strain>
        <tissue evidence="1">Blood</tissue>
    </source>
</reference>
<keyword evidence="2" id="KW-1185">Reference proteome</keyword>
<accession>A0AAV6YLU5</accession>
<evidence type="ECO:0000313" key="2">
    <source>
        <dbReference type="Proteomes" id="UP000824782"/>
    </source>
</evidence>
<organism evidence="1 2">
    <name type="scientific">Engystomops pustulosus</name>
    <name type="common">Tungara frog</name>
    <name type="synonym">Physalaemus pustulosus</name>
    <dbReference type="NCBI Taxonomy" id="76066"/>
    <lineage>
        <taxon>Eukaryota</taxon>
        <taxon>Metazoa</taxon>
        <taxon>Chordata</taxon>
        <taxon>Craniata</taxon>
        <taxon>Vertebrata</taxon>
        <taxon>Euteleostomi</taxon>
        <taxon>Amphibia</taxon>
        <taxon>Batrachia</taxon>
        <taxon>Anura</taxon>
        <taxon>Neobatrachia</taxon>
        <taxon>Hyloidea</taxon>
        <taxon>Leptodactylidae</taxon>
        <taxon>Leiuperinae</taxon>
        <taxon>Engystomops</taxon>
    </lineage>
</organism>
<dbReference type="AlphaFoldDB" id="A0AAV6YLU5"/>
<dbReference type="EMBL" id="WNYA01058384">
    <property type="protein sequence ID" value="KAG8535740.1"/>
    <property type="molecule type" value="Genomic_DNA"/>
</dbReference>
<evidence type="ECO:0000313" key="1">
    <source>
        <dbReference type="EMBL" id="KAG8535740.1"/>
    </source>
</evidence>
<protein>
    <recommendedName>
        <fullName evidence="3">Secreted protein</fullName>
    </recommendedName>
</protein>
<sequence>MCFRMLVVGSIARAHRSCCWLQMIKKGEMCSYARFIEGPQYVKNKHGGRWVSCFRGSCSGHRIYIFTKLQVKNSTKVTYFLLLHH</sequence>
<evidence type="ECO:0008006" key="3">
    <source>
        <dbReference type="Google" id="ProtNLM"/>
    </source>
</evidence>
<dbReference type="Proteomes" id="UP000824782">
    <property type="component" value="Unassembled WGS sequence"/>
</dbReference>